<feature type="domain" description="C2H2-type" evidence="7">
    <location>
        <begin position="585"/>
        <end position="618"/>
    </location>
</feature>
<dbReference type="EMBL" id="JAVRJZ010000003">
    <property type="protein sequence ID" value="KAK2724142.1"/>
    <property type="molecule type" value="Genomic_DNA"/>
</dbReference>
<dbReference type="GO" id="GO:0005634">
    <property type="term" value="C:nucleus"/>
    <property type="evidence" value="ECO:0007669"/>
    <property type="project" value="UniProtKB-ARBA"/>
</dbReference>
<feature type="domain" description="C2H2-type" evidence="7">
    <location>
        <begin position="784"/>
        <end position="811"/>
    </location>
</feature>
<name>A0AA88I9W8_ARTSF</name>
<sequence length="1082" mass="122379">MEPSEKVGKDQTKNSHVVSTLPSSSSFLAELGTPMVSVAGTESLLSAFSATISGSSSCFSTDPLLFATKSQPRQSSDLYTDDSLKNETQRLLTDSIYHLPLNSLVPIPIVVGENFVIRQRELKPTEESSDQISITNGISFESSNERSSITVEDDEESTNMINIPSDTVDSQRLAFLEEVAAKTISEFCNIREYSRIDNLVKENTLSAVSEPQRIQIEHDYGFKIADKTPEAHPSENFETDEGDEDINLAIKKRNRQEACDYSSIYCHHCSSVTQHTCKSKSGKSKAGKKTKEIHLKRRRLIPLPNQYSCPRCGKTLRGKDALKRHLTMHLKKDTFVCPLCDKAFVRRSAFHSHISSHDSSKKIGKSTKMRKENCSDDLTKDSHSWKIVLPVLKNKVTENETTTTVKNSELSVTYEETPSKEACLQQLPKIIPLSSPEKDYPDPPETVSSDPKPETQSQAAKQMISVISEGKIEPIVQVSVEDKMYDISCSKQTLSLEKDNWNCNLCKWKCTSQPELVEHQSVVHADEAVFVCEVCGRRFCKKVQLTRHSRTHTAKEFECAICEKNFGSKQHLVRHELTHKNMKFFRCGKCRKSFSTKNELYDHKSTPDDCSTNTDSCPLCGREFTYELALKKHMEKHTKEAEIKCHKCGTVFSHVDDLKKHRNESHKREKAFICGTCNKAFSQEVYLKKHETIHWGLTPFSCEECGRGFLTYGDLQRHEKTHSNVLDLTCHACNKTFNRKDLYQNHMIRHQGERQFVCETCGKAFYLRKHLKQHMFGHLPQKSFTCETCGRAFSLMHNLQQHRLIHTGRKKFICEVCGRGFMRNDQLQKHKNSLHPDSKGEGSSSQTEGIPQNIEVELPDGYQIASLNDQLASNQSEIENLQNLRTFNDGTPPEAALQFHSVDTFESKYVVANEYKLTEGQSYFPGKVEDSLLLLQCCGISFTNINTLDEHRKSAHSDKDVPLTSKLKKMDETKGKDHTSSVSFSSALVRLPEIRVLGRDSKFLFTNAIKGKNIITPVKFEPLEIAGSKKDSMGSSNVINSAILLPSIMSVSTASGSSQHETYQFLQLRRLPNHLQESDKHQ</sequence>
<keyword evidence="1" id="KW-0479">Metal-binding</keyword>
<feature type="domain" description="C2H2-type" evidence="7">
    <location>
        <begin position="700"/>
        <end position="724"/>
    </location>
</feature>
<dbReference type="SMART" id="SM00355">
    <property type="entry name" value="ZnF_C2H2"/>
    <property type="match status" value="15"/>
</dbReference>
<proteinExistence type="predicted"/>
<dbReference type="GO" id="GO:0008270">
    <property type="term" value="F:zinc ion binding"/>
    <property type="evidence" value="ECO:0007669"/>
    <property type="project" value="UniProtKB-KW"/>
</dbReference>
<evidence type="ECO:0000313" key="9">
    <source>
        <dbReference type="Proteomes" id="UP001187531"/>
    </source>
</evidence>
<feature type="region of interest" description="Disordered" evidence="6">
    <location>
        <begin position="143"/>
        <end position="162"/>
    </location>
</feature>
<keyword evidence="2" id="KW-0677">Repeat</keyword>
<dbReference type="PANTHER" id="PTHR23234:SF10">
    <property type="entry name" value="RIKEN CDNA 6720489N17 GENE-RELATED"/>
    <property type="match status" value="1"/>
</dbReference>
<evidence type="ECO:0000256" key="3">
    <source>
        <dbReference type="ARBA" id="ARBA00022771"/>
    </source>
</evidence>
<keyword evidence="4" id="KW-0862">Zinc</keyword>
<feature type="domain" description="C2H2-type" evidence="7">
    <location>
        <begin position="728"/>
        <end position="755"/>
    </location>
</feature>
<feature type="compositionally biased region" description="Basic and acidic residues" evidence="6">
    <location>
        <begin position="1"/>
        <end position="13"/>
    </location>
</feature>
<dbReference type="InterPro" id="IPR036236">
    <property type="entry name" value="Znf_C2H2_sf"/>
</dbReference>
<feature type="region of interest" description="Disordered" evidence="6">
    <location>
        <begin position="433"/>
        <end position="459"/>
    </location>
</feature>
<accession>A0AA88I9W8</accession>
<dbReference type="Pfam" id="PF13894">
    <property type="entry name" value="zf-C2H2_4"/>
    <property type="match status" value="1"/>
</dbReference>
<dbReference type="PROSITE" id="PS50157">
    <property type="entry name" value="ZINC_FINGER_C2H2_2"/>
    <property type="match status" value="13"/>
</dbReference>
<feature type="domain" description="C2H2-type" evidence="7">
    <location>
        <begin position="335"/>
        <end position="362"/>
    </location>
</feature>
<dbReference type="SUPFAM" id="SSF57667">
    <property type="entry name" value="beta-beta-alpha zinc fingers"/>
    <property type="match status" value="7"/>
</dbReference>
<feature type="domain" description="C2H2-type" evidence="7">
    <location>
        <begin position="756"/>
        <end position="783"/>
    </location>
</feature>
<evidence type="ECO:0000256" key="4">
    <source>
        <dbReference type="ARBA" id="ARBA00022833"/>
    </source>
</evidence>
<dbReference type="FunFam" id="3.30.160.60:FF:000446">
    <property type="entry name" value="Zinc finger protein"/>
    <property type="match status" value="4"/>
</dbReference>
<evidence type="ECO:0000256" key="5">
    <source>
        <dbReference type="PROSITE-ProRule" id="PRU00042"/>
    </source>
</evidence>
<feature type="domain" description="C2H2-type" evidence="7">
    <location>
        <begin position="307"/>
        <end position="334"/>
    </location>
</feature>
<comment type="caution">
    <text evidence="8">The sequence shown here is derived from an EMBL/GenBank/DDBJ whole genome shotgun (WGS) entry which is preliminary data.</text>
</comment>
<dbReference type="InterPro" id="IPR013087">
    <property type="entry name" value="Znf_C2H2_type"/>
</dbReference>
<protein>
    <recommendedName>
        <fullName evidence="7">C2H2-type domain-containing protein</fullName>
    </recommendedName>
</protein>
<feature type="region of interest" description="Disordered" evidence="6">
    <location>
        <begin position="1"/>
        <end position="21"/>
    </location>
</feature>
<keyword evidence="3 5" id="KW-0863">Zinc-finger</keyword>
<dbReference type="Pfam" id="PF00096">
    <property type="entry name" value="zf-C2H2"/>
    <property type="match status" value="11"/>
</dbReference>
<evidence type="ECO:0000256" key="1">
    <source>
        <dbReference type="ARBA" id="ARBA00022723"/>
    </source>
</evidence>
<dbReference type="AlphaFoldDB" id="A0AA88I9W8"/>
<feature type="domain" description="C2H2-type" evidence="7">
    <location>
        <begin position="615"/>
        <end position="642"/>
    </location>
</feature>
<feature type="domain" description="C2H2-type" evidence="7">
    <location>
        <begin position="812"/>
        <end position="840"/>
    </location>
</feature>
<feature type="region of interest" description="Disordered" evidence="6">
    <location>
        <begin position="953"/>
        <end position="979"/>
    </location>
</feature>
<dbReference type="Proteomes" id="UP001187531">
    <property type="component" value="Unassembled WGS sequence"/>
</dbReference>
<feature type="compositionally biased region" description="Basic and acidic residues" evidence="6">
    <location>
        <begin position="968"/>
        <end position="979"/>
    </location>
</feature>
<reference evidence="8" key="1">
    <citation type="submission" date="2023-07" db="EMBL/GenBank/DDBJ databases">
        <title>Chromosome-level genome assembly of Artemia franciscana.</title>
        <authorList>
            <person name="Jo E."/>
        </authorList>
    </citation>
    <scope>NUCLEOTIDE SEQUENCE</scope>
    <source>
        <tissue evidence="8">Whole body</tissue>
    </source>
</reference>
<dbReference type="PROSITE" id="PS00028">
    <property type="entry name" value="ZINC_FINGER_C2H2_1"/>
    <property type="match status" value="11"/>
</dbReference>
<dbReference type="InterPro" id="IPR050758">
    <property type="entry name" value="Znf_C2H2-type"/>
</dbReference>
<feature type="domain" description="C2H2-type" evidence="7">
    <location>
        <begin position="643"/>
        <end position="671"/>
    </location>
</feature>
<dbReference type="PANTHER" id="PTHR23234">
    <property type="entry name" value="ZNF44 PROTEIN"/>
    <property type="match status" value="1"/>
</dbReference>
<evidence type="ECO:0000259" key="7">
    <source>
        <dbReference type="PROSITE" id="PS50157"/>
    </source>
</evidence>
<gene>
    <name evidence="8" type="ORF">QYM36_000865</name>
</gene>
<evidence type="ECO:0000256" key="2">
    <source>
        <dbReference type="ARBA" id="ARBA00022737"/>
    </source>
</evidence>
<evidence type="ECO:0000256" key="6">
    <source>
        <dbReference type="SAM" id="MobiDB-lite"/>
    </source>
</evidence>
<feature type="region of interest" description="Disordered" evidence="6">
    <location>
        <begin position="356"/>
        <end position="376"/>
    </location>
</feature>
<feature type="domain" description="C2H2-type" evidence="7">
    <location>
        <begin position="672"/>
        <end position="699"/>
    </location>
</feature>
<dbReference type="EMBL" id="JAVRJZ010000003">
    <property type="protein sequence ID" value="KAK2724143.1"/>
    <property type="molecule type" value="Genomic_DNA"/>
</dbReference>
<dbReference type="FunFam" id="3.30.160.60:FF:000340">
    <property type="entry name" value="zinc finger protein 473 isoform X1"/>
    <property type="match status" value="1"/>
</dbReference>
<feature type="compositionally biased region" description="Polar residues" evidence="6">
    <location>
        <begin position="446"/>
        <end position="459"/>
    </location>
</feature>
<dbReference type="Gene3D" id="3.30.160.60">
    <property type="entry name" value="Classic Zinc Finger"/>
    <property type="match status" value="9"/>
</dbReference>
<organism evidence="8 9">
    <name type="scientific">Artemia franciscana</name>
    <name type="common">Brine shrimp</name>
    <name type="synonym">Artemia sanfranciscana</name>
    <dbReference type="NCBI Taxonomy" id="6661"/>
    <lineage>
        <taxon>Eukaryota</taxon>
        <taxon>Metazoa</taxon>
        <taxon>Ecdysozoa</taxon>
        <taxon>Arthropoda</taxon>
        <taxon>Crustacea</taxon>
        <taxon>Branchiopoda</taxon>
        <taxon>Anostraca</taxon>
        <taxon>Artemiidae</taxon>
        <taxon>Artemia</taxon>
    </lineage>
</organism>
<feature type="domain" description="C2H2-type" evidence="7">
    <location>
        <begin position="530"/>
        <end position="557"/>
    </location>
</feature>
<feature type="domain" description="C2H2-type" evidence="7">
    <location>
        <begin position="557"/>
        <end position="584"/>
    </location>
</feature>
<evidence type="ECO:0000313" key="8">
    <source>
        <dbReference type="EMBL" id="KAK2724143.1"/>
    </source>
</evidence>
<keyword evidence="9" id="KW-1185">Reference proteome</keyword>